<dbReference type="Pfam" id="PF10343">
    <property type="entry name" value="Q_salvage"/>
    <property type="match status" value="1"/>
</dbReference>
<dbReference type="PANTHER" id="PTHR21314:SF1">
    <property type="entry name" value="QUEUOSINE SALVAGE PROTEIN"/>
    <property type="match status" value="1"/>
</dbReference>
<keyword evidence="1" id="KW-0378">Hydrolase</keyword>
<comment type="similarity">
    <text evidence="1">Belongs to the QNG1 protein family.</text>
</comment>
<name>A0AAD5YLH8_9APHY</name>
<gene>
    <name evidence="2" type="ORF">NLI96_g947</name>
</gene>
<comment type="function">
    <text evidence="1">Catalyzes the hydrolysis of queuosine 5'-phosphate, releasing the nucleobase queuine (q). Is required for salvage of queuine from exogenous queuosine (Q) that is imported and then converted to queuosine 5'-phosphate intracellularly.</text>
</comment>
<dbReference type="EMBL" id="JANAWD010000017">
    <property type="protein sequence ID" value="KAJ3491097.1"/>
    <property type="molecule type" value="Genomic_DNA"/>
</dbReference>
<dbReference type="EC" id="3.2.2.-" evidence="1"/>
<comment type="caution">
    <text evidence="2">The sequence shown here is derived from an EMBL/GenBank/DDBJ whole genome shotgun (WGS) entry which is preliminary data.</text>
</comment>
<comment type="catalytic activity">
    <reaction evidence="1">
        <text>queuosine 5'-phosphate + H2O = queuine + D-ribose 5-phosphate</text>
        <dbReference type="Rhea" id="RHEA:75387"/>
        <dbReference type="ChEBI" id="CHEBI:15377"/>
        <dbReference type="ChEBI" id="CHEBI:17433"/>
        <dbReference type="ChEBI" id="CHEBI:78346"/>
        <dbReference type="ChEBI" id="CHEBI:194371"/>
    </reaction>
    <physiologicalReaction direction="left-to-right" evidence="1">
        <dbReference type="Rhea" id="RHEA:75388"/>
    </physiologicalReaction>
</comment>
<proteinExistence type="inferred from homology"/>
<evidence type="ECO:0000313" key="2">
    <source>
        <dbReference type="EMBL" id="KAJ3491097.1"/>
    </source>
</evidence>
<dbReference type="InterPro" id="IPR019438">
    <property type="entry name" value="Q_salvage"/>
</dbReference>
<dbReference type="GO" id="GO:0006400">
    <property type="term" value="P:tRNA modification"/>
    <property type="evidence" value="ECO:0007669"/>
    <property type="project" value="TreeGrafter"/>
</dbReference>
<sequence>MKEVEAGKIAELLGVADKIHQEKEHKLIPGVLVGELGGPIWELVQLITNVLNETGEVLVKGGYPNLGAFVAEALKESEKVKHTPEEGGNPQCDFILERLVRAIPAFRDAAVIDGTPVYCFKKALLTIHAIALRFGTQDPPPFFIPNTTNLPVFSDNVLPSMLVHLSVIDLSTSVPSLHLRDLFPNAEKRETLTELLSASPHEQSKDQSLKTSPKEGPILTTEQAFILRASAIDACELIVDAAKSWPTEMLADREDIGWIKDITLPEIDAWIWAVAKDRADYRALERFALRATPYF</sequence>
<keyword evidence="3" id="KW-1185">Reference proteome</keyword>
<reference evidence="2" key="1">
    <citation type="submission" date="2022-07" db="EMBL/GenBank/DDBJ databases">
        <title>Genome Sequence of Physisporinus lineatus.</title>
        <authorList>
            <person name="Buettner E."/>
        </authorList>
    </citation>
    <scope>NUCLEOTIDE SEQUENCE</scope>
    <source>
        <strain evidence="2">VT162</strain>
    </source>
</reference>
<organism evidence="2 3">
    <name type="scientific">Meripilus lineatus</name>
    <dbReference type="NCBI Taxonomy" id="2056292"/>
    <lineage>
        <taxon>Eukaryota</taxon>
        <taxon>Fungi</taxon>
        <taxon>Dikarya</taxon>
        <taxon>Basidiomycota</taxon>
        <taxon>Agaricomycotina</taxon>
        <taxon>Agaricomycetes</taxon>
        <taxon>Polyporales</taxon>
        <taxon>Meripilaceae</taxon>
        <taxon>Meripilus</taxon>
    </lineage>
</organism>
<dbReference type="GO" id="GO:0016787">
    <property type="term" value="F:hydrolase activity"/>
    <property type="evidence" value="ECO:0007669"/>
    <property type="project" value="UniProtKB-KW"/>
</dbReference>
<evidence type="ECO:0000313" key="3">
    <source>
        <dbReference type="Proteomes" id="UP001212997"/>
    </source>
</evidence>
<evidence type="ECO:0000256" key="1">
    <source>
        <dbReference type="RuleBase" id="RU365002"/>
    </source>
</evidence>
<dbReference type="PANTHER" id="PTHR21314">
    <property type="entry name" value="QUEUOSINE 5'-PHOSPHATE N-GLYCOSYLASE_HYDROLASE-RELATED"/>
    <property type="match status" value="1"/>
</dbReference>
<dbReference type="Proteomes" id="UP001212997">
    <property type="component" value="Unassembled WGS sequence"/>
</dbReference>
<dbReference type="AlphaFoldDB" id="A0AAD5YLH8"/>
<protein>
    <recommendedName>
        <fullName evidence="1">Queuosine 5'-phosphate N-glycosylase/hydrolase</fullName>
        <ecNumber evidence="1">3.2.2.-</ecNumber>
    </recommendedName>
    <alternativeName>
        <fullName evidence="1">Queuosine-nucleotide N-glycosylase/hydrolase</fullName>
    </alternativeName>
</protein>
<accession>A0AAD5YLH8</accession>